<dbReference type="InterPro" id="IPR056647">
    <property type="entry name" value="DUF7745"/>
</dbReference>
<dbReference type="Pfam" id="PF24924">
    <property type="entry name" value="DUF7745"/>
    <property type="match status" value="1"/>
</dbReference>
<dbReference type="InterPro" id="IPR044824">
    <property type="entry name" value="MAIN-like"/>
</dbReference>
<organism evidence="2 4">
    <name type="scientific">Solanum pennellii</name>
    <name type="common">Tomato</name>
    <name type="synonym">Lycopersicon pennellii</name>
    <dbReference type="NCBI Taxonomy" id="28526"/>
    <lineage>
        <taxon>Eukaryota</taxon>
        <taxon>Viridiplantae</taxon>
        <taxon>Streptophyta</taxon>
        <taxon>Embryophyta</taxon>
        <taxon>Tracheophyta</taxon>
        <taxon>Spermatophyta</taxon>
        <taxon>Magnoliopsida</taxon>
        <taxon>eudicotyledons</taxon>
        <taxon>Gunneridae</taxon>
        <taxon>Pentapetalae</taxon>
        <taxon>asterids</taxon>
        <taxon>lamiids</taxon>
        <taxon>Solanales</taxon>
        <taxon>Solanaceae</taxon>
        <taxon>Solanoideae</taxon>
        <taxon>Solaneae</taxon>
        <taxon>Solanum</taxon>
        <taxon>Solanum subgen. Lycopersicon</taxon>
    </lineage>
</organism>
<gene>
    <name evidence="3 4" type="primary">LOC107032720</name>
</gene>
<reference evidence="3 4" key="2">
    <citation type="submission" date="2025-05" db="UniProtKB">
        <authorList>
            <consortium name="RefSeq"/>
        </authorList>
    </citation>
    <scope>IDENTIFICATION</scope>
</reference>
<dbReference type="Proteomes" id="UP000694930">
    <property type="component" value="Chromosome 10"/>
</dbReference>
<dbReference type="RefSeq" id="XP_027768048.1">
    <property type="nucleotide sequence ID" value="XM_027912247.1"/>
</dbReference>
<sequence length="292" mass="35021">MVTIPDPFLKVWWRFMNNDDKMIVQKRIGYLQSLLEMNAWPGLIGTMVKFWDSENMVFWFGEVELTPTIQKVLISYESVAMCNKRKRHPNTDLLYPIIWDFAKIREKFSLVKAEWMNKLPGPNIPFRELHYRFGCERAYEKYKYEFLSKEKWNEMCPLTFAICLLGTIVFPQGPKYTIHPSVFMVSHSIFYEVDYKTLTKYYTLGPMILADIYRALDKFQSGECFFQVCNLIQHLWMMRHLIKTHNPKEPDPLRWSDELHGHDWWLYHNRCNKIGGEIFVYSKLRGLRDENV</sequence>
<evidence type="ECO:0000313" key="4">
    <source>
        <dbReference type="RefSeq" id="XP_027768048.1"/>
    </source>
</evidence>
<dbReference type="RefSeq" id="XP_015089781.1">
    <property type="nucleotide sequence ID" value="XM_015234295.2"/>
</dbReference>
<accession>A0ABM1UX30</accession>
<dbReference type="PANTHER" id="PTHR46033">
    <property type="entry name" value="PROTEIN MAIN-LIKE 2"/>
    <property type="match status" value="1"/>
</dbReference>
<feature type="domain" description="DUF7745" evidence="1">
    <location>
        <begin position="18"/>
        <end position="260"/>
    </location>
</feature>
<name>A0ABM1UX30_SOLPN</name>
<dbReference type="PANTHER" id="PTHR46033:SF16">
    <property type="entry name" value="AMINOTRANSFERASE-LIKE PLANT MOBILE DOMAIN-CONTAINING PROTEIN"/>
    <property type="match status" value="1"/>
</dbReference>
<protein>
    <submittedName>
        <fullName evidence="3 4">Uncharacterized protein LOC107032720 isoform X1</fullName>
    </submittedName>
</protein>
<evidence type="ECO:0000313" key="3">
    <source>
        <dbReference type="RefSeq" id="XP_015089781.1"/>
    </source>
</evidence>
<dbReference type="GeneID" id="107032720"/>
<evidence type="ECO:0000313" key="2">
    <source>
        <dbReference type="Proteomes" id="UP000694930"/>
    </source>
</evidence>
<keyword evidence="2" id="KW-1185">Reference proteome</keyword>
<evidence type="ECO:0000259" key="1">
    <source>
        <dbReference type="Pfam" id="PF24924"/>
    </source>
</evidence>
<proteinExistence type="predicted"/>
<reference evidence="2" key="1">
    <citation type="journal article" date="2014" name="Nat. Genet.">
        <title>The genome of the stress-tolerant wild tomato species Solanum pennellii.</title>
        <authorList>
            <person name="Bolger A."/>
            <person name="Scossa F."/>
            <person name="Bolger M.E."/>
            <person name="Lanz C."/>
            <person name="Maumus F."/>
            <person name="Tohge T."/>
            <person name="Quesneville H."/>
            <person name="Alseekh S."/>
            <person name="Sorensen I."/>
            <person name="Lichtenstein G."/>
            <person name="Fich E.A."/>
            <person name="Conte M."/>
            <person name="Keller H."/>
            <person name="Schneeberger K."/>
            <person name="Schwacke R."/>
            <person name="Ofner I."/>
            <person name="Vrebalov J."/>
            <person name="Xu Y."/>
            <person name="Osorio S."/>
            <person name="Aflitos S.A."/>
            <person name="Schijlen E."/>
            <person name="Jimenez-Gomez J.M."/>
            <person name="Ryngajllo M."/>
            <person name="Kimura S."/>
            <person name="Kumar R."/>
            <person name="Koenig D."/>
            <person name="Headland L.R."/>
            <person name="Maloof J.N."/>
            <person name="Sinha N."/>
            <person name="van Ham R.C."/>
            <person name="Lankhorst R.K."/>
            <person name="Mao L."/>
            <person name="Vogel A."/>
            <person name="Arsova B."/>
            <person name="Panstruga R."/>
            <person name="Fei Z."/>
            <person name="Rose J.K."/>
            <person name="Zamir D."/>
            <person name="Carrari F."/>
            <person name="Giovannoni J.J."/>
            <person name="Weigel D."/>
            <person name="Usadel B."/>
            <person name="Fernie A.R."/>
        </authorList>
    </citation>
    <scope>NUCLEOTIDE SEQUENCE [LARGE SCALE GENOMIC DNA]</scope>
</reference>